<evidence type="ECO:0000313" key="6">
    <source>
        <dbReference type="Proteomes" id="UP000194873"/>
    </source>
</evidence>
<feature type="domain" description="IPT/TIG" evidence="4">
    <location>
        <begin position="1052"/>
        <end position="1133"/>
    </location>
</feature>
<dbReference type="InterPro" id="IPR050952">
    <property type="entry name" value="TRIM-NHL_E3_ligases"/>
</dbReference>
<protein>
    <recommendedName>
        <fullName evidence="4">IPT/TIG domain-containing protein</fullName>
    </recommendedName>
</protein>
<dbReference type="NCBIfam" id="TIGR04183">
    <property type="entry name" value="Por_Secre_tail"/>
    <property type="match status" value="1"/>
</dbReference>
<feature type="repeat" description="NHL" evidence="2">
    <location>
        <begin position="419"/>
        <end position="462"/>
    </location>
</feature>
<keyword evidence="6" id="KW-1185">Reference proteome</keyword>
<comment type="caution">
    <text evidence="5">The sequence shown here is derived from an EMBL/GenBank/DDBJ whole genome shotgun (WGS) entry which is preliminary data.</text>
</comment>
<feature type="domain" description="IPT/TIG" evidence="4">
    <location>
        <begin position="1299"/>
        <end position="1380"/>
    </location>
</feature>
<feature type="region of interest" description="Disordered" evidence="3">
    <location>
        <begin position="860"/>
        <end position="885"/>
    </location>
</feature>
<dbReference type="CDD" id="cd05819">
    <property type="entry name" value="NHL"/>
    <property type="match status" value="2"/>
</dbReference>
<dbReference type="InterPro" id="IPR014756">
    <property type="entry name" value="Ig_E-set"/>
</dbReference>
<feature type="compositionally biased region" description="Polar residues" evidence="3">
    <location>
        <begin position="860"/>
        <end position="873"/>
    </location>
</feature>
<accession>A0A243W5D2</accession>
<name>A0A243W5D2_9BACT</name>
<dbReference type="PROSITE" id="PS51125">
    <property type="entry name" value="NHL"/>
    <property type="match status" value="1"/>
</dbReference>
<proteinExistence type="predicted"/>
<dbReference type="InterPro" id="IPR001258">
    <property type="entry name" value="NHL_repeat"/>
</dbReference>
<dbReference type="PANTHER" id="PTHR24104">
    <property type="entry name" value="E3 UBIQUITIN-PROTEIN LIGASE NHLRC1-RELATED"/>
    <property type="match status" value="1"/>
</dbReference>
<dbReference type="Gene3D" id="2.60.40.10">
    <property type="entry name" value="Immunoglobulins"/>
    <property type="match status" value="4"/>
</dbReference>
<gene>
    <name evidence="5" type="ORF">BXP70_27845</name>
</gene>
<reference evidence="5 6" key="1">
    <citation type="submission" date="2017-01" db="EMBL/GenBank/DDBJ databases">
        <title>A new Hymenobacter.</title>
        <authorList>
            <person name="Liang Y."/>
            <person name="Feng F."/>
        </authorList>
    </citation>
    <scope>NUCLEOTIDE SEQUENCE [LARGE SCALE GENOMIC DNA]</scope>
    <source>
        <strain evidence="5">MIMBbqt21</strain>
    </source>
</reference>
<keyword evidence="1" id="KW-0677">Repeat</keyword>
<dbReference type="InterPro" id="IPR011042">
    <property type="entry name" value="6-blade_b-propeller_TolB-like"/>
</dbReference>
<dbReference type="Pfam" id="PF18962">
    <property type="entry name" value="Por_Secre_tail"/>
    <property type="match status" value="1"/>
</dbReference>
<dbReference type="Proteomes" id="UP000194873">
    <property type="component" value="Unassembled WGS sequence"/>
</dbReference>
<dbReference type="Pfam" id="PF01436">
    <property type="entry name" value="NHL"/>
    <property type="match status" value="1"/>
</dbReference>
<dbReference type="SUPFAM" id="SSF81296">
    <property type="entry name" value="E set domains"/>
    <property type="match status" value="4"/>
</dbReference>
<feature type="domain" description="IPT/TIG" evidence="4">
    <location>
        <begin position="1218"/>
        <end position="1297"/>
    </location>
</feature>
<dbReference type="PANTHER" id="PTHR24104:SF25">
    <property type="entry name" value="PROTEIN LIN-41"/>
    <property type="match status" value="1"/>
</dbReference>
<evidence type="ECO:0000313" key="5">
    <source>
        <dbReference type="EMBL" id="OUJ68578.1"/>
    </source>
</evidence>
<dbReference type="Pfam" id="PF24595">
    <property type="entry name" value="DUF7619"/>
    <property type="match status" value="1"/>
</dbReference>
<dbReference type="EMBL" id="MTSE01000049">
    <property type="protein sequence ID" value="OUJ68578.1"/>
    <property type="molecule type" value="Genomic_DNA"/>
</dbReference>
<dbReference type="SUPFAM" id="SSF101898">
    <property type="entry name" value="NHL repeat"/>
    <property type="match status" value="2"/>
</dbReference>
<dbReference type="Pfam" id="PF01833">
    <property type="entry name" value="TIG"/>
    <property type="match status" value="4"/>
</dbReference>
<dbReference type="InterPro" id="IPR002909">
    <property type="entry name" value="IPT_dom"/>
</dbReference>
<evidence type="ECO:0000256" key="2">
    <source>
        <dbReference type="PROSITE-ProRule" id="PRU00504"/>
    </source>
</evidence>
<evidence type="ECO:0000256" key="1">
    <source>
        <dbReference type="ARBA" id="ARBA00022737"/>
    </source>
</evidence>
<dbReference type="InterPro" id="IPR055353">
    <property type="entry name" value="DUF7619"/>
</dbReference>
<organism evidence="5 6">
    <name type="scientific">Hymenobacter crusticola</name>
    <dbReference type="NCBI Taxonomy" id="1770526"/>
    <lineage>
        <taxon>Bacteria</taxon>
        <taxon>Pseudomonadati</taxon>
        <taxon>Bacteroidota</taxon>
        <taxon>Cytophagia</taxon>
        <taxon>Cytophagales</taxon>
        <taxon>Hymenobacteraceae</taxon>
        <taxon>Hymenobacter</taxon>
    </lineage>
</organism>
<dbReference type="SUPFAM" id="SSF117074">
    <property type="entry name" value="Hypothetical protein PA1324"/>
    <property type="match status" value="1"/>
</dbReference>
<dbReference type="GO" id="GO:0008270">
    <property type="term" value="F:zinc ion binding"/>
    <property type="evidence" value="ECO:0007669"/>
    <property type="project" value="UniProtKB-KW"/>
</dbReference>
<evidence type="ECO:0000259" key="4">
    <source>
        <dbReference type="SMART" id="SM00429"/>
    </source>
</evidence>
<dbReference type="SMART" id="SM00429">
    <property type="entry name" value="IPT"/>
    <property type="match status" value="4"/>
</dbReference>
<sequence length="1466" mass="155991">MLLSFCEPVAYAQSSSYHLERMLGTPVWGPRDVAVDREGNIYLADGGVTKLDSTGQFVTSFKPLSPAASVEALALDAAGNVYTASVGTSAPNDLIRKHSPDGQLLMHCGNNGYQPGQISIVSSLCVGPTGIIYVADGNNRRLFRFDQQGTLLPEISLPSMPTSTSLEDVDVDAAGNLYLLYDNALVTKLSPSGQLLARISLGNATGGYLYNQAKVLLLDAAGNLLVSYSQAGISRYSPSGTLLGTISQRFSSSTHTAMAFDQAGNLYATDFTHQQFQNHLYKFAGVSTLRQRWGNLTSLDYVRQDEAGNTFTYDGSTVRKYNAGGQLTLSFNASVGGKYVGGFAVDAAGTIYVLGTSDTSSELIKYTAQGQQVQRLTSFGFTQGYQYFNGLAVGANGTIYLSDKYGHRIRRLTSQGVLMGTIGGPGLGTGQFLQPRAVAVDWAGNVYVADYDGKRVQKFNAQGQVMQQFGPSPPYNGISVGLVDLDVDGRGNVYVASFAHEGKIFSADGSRETPMPSYGTAVSVNRSATRLLSMRSGSDVVQFFGSAQQPPTNLISGQLYHDLNRNCQRESNEPVLSNMAVVAEPGGYYGMTDENGSYVLAVDTGRYQVRPLLPPEEVGRQVQHSCSPAIAIALRTYNKVVNKVDFGLQVSTSPFLRVSIASNRRRRCFRNTTTVAYRNDGYAAAADVAVAVAFPPEVVVVSANQPYTRDTRGHYLFQVGSLAAGAAGTIVLQDSVVCGIPALRGQTVCTEATITPRNSYPVPPTWSQASVTVQGKAEPGNQVRFVVRNTAATTMSDSAALRLYQDGELSLLHQYQLAAGDSLVLRVPATRPVVRLEADQPAGHPTQRVASQTVEVRTLSTPGQANANMRSQPPNEPGPETAQDCQPILDSYDPNDKLVVPTGVTAQHFTPTNTPLRYQIRFQNTGTDDAYRVEVVDTLAAELDLRTLRVSAASHPYRLSVRGHGRPVLTFTFDRLMLPPSSRDAVGSNGFVQFSVQPKAGLAPQTKVENFADIFFDYNEPVRTNTTVNRIYDVPLVVNPAVQVQAQNVLVSPSLQAFVPAQGRAGTLVTLSGQRFGPTAAANRIRFNGVAAPVLTATATSLTVRVPAGATPGPIEIVTADGATRSREHFVAYQPPTLTAMQPSEGIVGSLVTLIGTHFSSLASQDTVWFNGIPALVQYASMTSLQVIVPAGATSGAIQLRTLGGGVTSAQPFTVWSAPTLTSFSPARGKVGDLLTITGTHFAPTRTTVSLAGGTVSLVQATSTRLQVRVPVDAQTGQIRVTTPGGMAQSTAAFTFLPPPALTSFSPAQGSVGEVITLTGSNFLVEGHLDTVYIGDVQAAILATTATSVTVRVPRGASSGPWTIAGTGGRVNSAQPFTVLDLSPAEALRVYPSPAPGAVILEWQQANFTLDQVHVYNALGKLLFTTTLSQQGEPQQELTFAGNPSGLFLLVVHTSRGPVTKKIILY</sequence>
<dbReference type="InterPro" id="IPR026444">
    <property type="entry name" value="Secre_tail"/>
</dbReference>
<dbReference type="InterPro" id="IPR013783">
    <property type="entry name" value="Ig-like_fold"/>
</dbReference>
<dbReference type="Gene3D" id="2.120.10.30">
    <property type="entry name" value="TolB, C-terminal domain"/>
    <property type="match status" value="3"/>
</dbReference>
<feature type="domain" description="IPT/TIG" evidence="4">
    <location>
        <begin position="1135"/>
        <end position="1216"/>
    </location>
</feature>
<evidence type="ECO:0000256" key="3">
    <source>
        <dbReference type="SAM" id="MobiDB-lite"/>
    </source>
</evidence>